<organism evidence="1 2">
    <name type="scientific">Methylorubrum extorquens (strain CM4 / NCIMB 13688)</name>
    <name type="common">Methylobacterium extorquens</name>
    <dbReference type="NCBI Taxonomy" id="440085"/>
    <lineage>
        <taxon>Bacteria</taxon>
        <taxon>Pseudomonadati</taxon>
        <taxon>Pseudomonadota</taxon>
        <taxon>Alphaproteobacteria</taxon>
        <taxon>Hyphomicrobiales</taxon>
        <taxon>Methylobacteriaceae</taxon>
        <taxon>Methylorubrum</taxon>
    </lineage>
</organism>
<sequence>MPYCDALGCESRQELLPSGFSRNARAGFEIDDAPDGETDAFGQLRLCPPKDRASATDLWGDAVRRCRPATDLGHVRSPFSEVLHLLSKPPAAASATGWSLASFLAGAEAEPYFIPLIGAGMIFAAREGGAAEANFGGPTGCSSPLQTSDEKRYGTTAAGRALSRQGLRNRFEDSRAASLRNSFLCEDPPTSDLHFQRPRSIRFDARVLRAPAWPDTFEAVLAGMPNESACLLCLRRLAGSPAYNS</sequence>
<dbReference type="KEGG" id="mch:Mchl_0981"/>
<evidence type="ECO:0000313" key="2">
    <source>
        <dbReference type="Proteomes" id="UP000002385"/>
    </source>
</evidence>
<dbReference type="AlphaFoldDB" id="B7KNE9"/>
<reference evidence="1 2" key="2">
    <citation type="journal article" date="2012" name="J. Bacteriol.">
        <title>Complete genome sequences of six strains of the genus Methylobacterium.</title>
        <authorList>
            <person name="Marx C.J."/>
            <person name="Bringel F."/>
            <person name="Chistoserdova L."/>
            <person name="Moulin L."/>
            <person name="Farhan Ul Haque M."/>
            <person name="Fleischman D.E."/>
            <person name="Gruffaz C."/>
            <person name="Jourand P."/>
            <person name="Knief C."/>
            <person name="Lee M.C."/>
            <person name="Muller E.E."/>
            <person name="Nadalig T."/>
            <person name="Peyraud R."/>
            <person name="Roselli S."/>
            <person name="Russ L."/>
            <person name="Goodwin L.A."/>
            <person name="Ivanova N."/>
            <person name="Kyrpides N."/>
            <person name="Lajus A."/>
            <person name="Land M.L."/>
            <person name="Medigue C."/>
            <person name="Mikhailova N."/>
            <person name="Nolan M."/>
            <person name="Woyke T."/>
            <person name="Stolyar S."/>
            <person name="Vorholt J.A."/>
            <person name="Vuilleumier S."/>
        </authorList>
    </citation>
    <scope>NUCLEOTIDE SEQUENCE [LARGE SCALE GENOMIC DNA]</scope>
    <source>
        <strain evidence="2">CM4 / NCIMB 13688</strain>
    </source>
</reference>
<protein>
    <submittedName>
        <fullName evidence="1">Uncharacterized protein</fullName>
    </submittedName>
</protein>
<dbReference type="EMBL" id="CP001298">
    <property type="protein sequence ID" value="ACK81897.1"/>
    <property type="molecule type" value="Genomic_DNA"/>
</dbReference>
<evidence type="ECO:0000313" key="1">
    <source>
        <dbReference type="EMBL" id="ACK81897.1"/>
    </source>
</evidence>
<name>B7KNE9_METC4</name>
<proteinExistence type="predicted"/>
<dbReference type="Proteomes" id="UP000002385">
    <property type="component" value="Chromosome"/>
</dbReference>
<reference evidence="2" key="1">
    <citation type="submission" date="2008-12" db="EMBL/GenBank/DDBJ databases">
        <title>Complete sequence of chromosome of Methylobacterium chloromethanicum CM4.</title>
        <authorList>
            <consortium name="US DOE Joint Genome Institute"/>
            <person name="Lucas S."/>
            <person name="Copeland A."/>
            <person name="Lapidus A."/>
            <person name="Glavina del Rio T."/>
            <person name="Dalin E."/>
            <person name="Tice H."/>
            <person name="Bruce D."/>
            <person name="Goodwin L."/>
            <person name="Pitluck S."/>
            <person name="Chertkov O."/>
            <person name="Brettin T."/>
            <person name="Detter J.C."/>
            <person name="Han C."/>
            <person name="Larimer F."/>
            <person name="Land M."/>
            <person name="Hauser L."/>
            <person name="Kyrpides N."/>
            <person name="Mikhailova N."/>
            <person name="Marx C."/>
            <person name="Richardson P."/>
        </authorList>
    </citation>
    <scope>NUCLEOTIDE SEQUENCE [LARGE SCALE GENOMIC DNA]</scope>
    <source>
        <strain evidence="2">CM4 / NCIMB 13688</strain>
    </source>
</reference>
<dbReference type="HOGENOM" id="CLU_1132545_0_0_5"/>
<accession>B7KNE9</accession>
<gene>
    <name evidence="1" type="ordered locus">Mchl_0981</name>
</gene>